<dbReference type="Gene3D" id="3.40.525.10">
    <property type="entry name" value="CRAL-TRIO lipid binding domain"/>
    <property type="match status" value="1"/>
</dbReference>
<dbReference type="InterPro" id="IPR051064">
    <property type="entry name" value="SEC14/CRAL-TRIO_domain"/>
</dbReference>
<name>A0AAV1ZZX6_9ARAC</name>
<dbReference type="InterPro" id="IPR036865">
    <property type="entry name" value="CRAL-TRIO_dom_sf"/>
</dbReference>
<evidence type="ECO:0008006" key="5">
    <source>
        <dbReference type="Google" id="ProtNLM"/>
    </source>
</evidence>
<dbReference type="PANTHER" id="PTHR23324">
    <property type="entry name" value="SEC14 RELATED PROTEIN"/>
    <property type="match status" value="1"/>
</dbReference>
<dbReference type="Gene3D" id="2.60.120.680">
    <property type="entry name" value="GOLD domain"/>
    <property type="match status" value="1"/>
</dbReference>
<dbReference type="GO" id="GO:0005737">
    <property type="term" value="C:cytoplasm"/>
    <property type="evidence" value="ECO:0007669"/>
    <property type="project" value="TreeGrafter"/>
</dbReference>
<dbReference type="Proteomes" id="UP001497382">
    <property type="component" value="Unassembled WGS sequence"/>
</dbReference>
<evidence type="ECO:0000259" key="1">
    <source>
        <dbReference type="PROSITE" id="PS50191"/>
    </source>
</evidence>
<dbReference type="SUPFAM" id="SSF46938">
    <property type="entry name" value="CRAL/TRIO N-terminal domain"/>
    <property type="match status" value="1"/>
</dbReference>
<dbReference type="EMBL" id="CAXIEN010000101">
    <property type="protein sequence ID" value="CAL1277344.1"/>
    <property type="molecule type" value="Genomic_DNA"/>
</dbReference>
<reference evidence="3 4" key="1">
    <citation type="submission" date="2024-04" db="EMBL/GenBank/DDBJ databases">
        <authorList>
            <person name="Rising A."/>
            <person name="Reimegard J."/>
            <person name="Sonavane S."/>
            <person name="Akerstrom W."/>
            <person name="Nylinder S."/>
            <person name="Hedman E."/>
            <person name="Kallberg Y."/>
        </authorList>
    </citation>
    <scope>NUCLEOTIDE SEQUENCE [LARGE SCALE GENOMIC DNA]</scope>
</reference>
<accession>A0AAV1ZZX6</accession>
<proteinExistence type="predicted"/>
<keyword evidence="4" id="KW-1185">Reference proteome</keyword>
<dbReference type="SUPFAM" id="SSF52087">
    <property type="entry name" value="CRAL/TRIO domain"/>
    <property type="match status" value="1"/>
</dbReference>
<organism evidence="3 4">
    <name type="scientific">Larinioides sclopetarius</name>
    <dbReference type="NCBI Taxonomy" id="280406"/>
    <lineage>
        <taxon>Eukaryota</taxon>
        <taxon>Metazoa</taxon>
        <taxon>Ecdysozoa</taxon>
        <taxon>Arthropoda</taxon>
        <taxon>Chelicerata</taxon>
        <taxon>Arachnida</taxon>
        <taxon>Araneae</taxon>
        <taxon>Araneomorphae</taxon>
        <taxon>Entelegynae</taxon>
        <taxon>Araneoidea</taxon>
        <taxon>Araneidae</taxon>
        <taxon>Larinioides</taxon>
    </lineage>
</organism>
<dbReference type="PANTHER" id="PTHR23324:SF83">
    <property type="entry name" value="SEC14-LIKE PROTEIN 2"/>
    <property type="match status" value="1"/>
</dbReference>
<comment type="caution">
    <text evidence="3">The sequence shown here is derived from an EMBL/GenBank/DDBJ whole genome shotgun (WGS) entry which is preliminary data.</text>
</comment>
<protein>
    <recommendedName>
        <fullName evidence="5">SEC14-like protein 2</fullName>
    </recommendedName>
</protein>
<sequence length="391" mass="44927">MDALEYEELESSAVQTLRERVADLLTEEQKEDYFIKKWLMAQNFDIDKAELMLKQHLKFMKSRGLDKIDENYIPPKAADYFHTRMLGYDTEGSVIRFLHLGATDIRGLALSLSKIDALRYATYVLLCDGRKQRREKANDIICHKQVYIFDLAGLNWTSVIQRAVIEKAYTLLTNYEKNHPESLKCVYVINAPSFFNFIYNWLKTFLPESILSKLHLISKENAPQILGKHIDLSILPASVGGKLVDANGDPNCPSLFKMPLNVPVPESLMLYNQFGVLDNDPLAVKVVVECGAEHKVEALVSEINSFLQWDYQTVNFDICFGLNFKKDENSESKPIFPTRRVDSHRIPESGSFTCEETGIYELVFDNSYSWFTKKDLVYKVSVLSPERNPYE</sequence>
<dbReference type="InterPro" id="IPR009038">
    <property type="entry name" value="GOLD_dom"/>
</dbReference>
<evidence type="ECO:0000313" key="3">
    <source>
        <dbReference type="EMBL" id="CAL1277344.1"/>
    </source>
</evidence>
<dbReference type="SUPFAM" id="SSF101576">
    <property type="entry name" value="Supernatant protein factor (SPF), C-terminal domain"/>
    <property type="match status" value="1"/>
</dbReference>
<feature type="domain" description="GOLD" evidence="2">
    <location>
        <begin position="281"/>
        <end position="382"/>
    </location>
</feature>
<dbReference type="AlphaFoldDB" id="A0AAV1ZZX6"/>
<dbReference type="SMART" id="SM00516">
    <property type="entry name" value="SEC14"/>
    <property type="match status" value="1"/>
</dbReference>
<dbReference type="PROSITE" id="PS50866">
    <property type="entry name" value="GOLD"/>
    <property type="match status" value="1"/>
</dbReference>
<dbReference type="CDD" id="cd00170">
    <property type="entry name" value="SEC14"/>
    <property type="match status" value="1"/>
</dbReference>
<evidence type="ECO:0000259" key="2">
    <source>
        <dbReference type="PROSITE" id="PS50866"/>
    </source>
</evidence>
<dbReference type="InterPro" id="IPR036273">
    <property type="entry name" value="CRAL/TRIO_N_dom_sf"/>
</dbReference>
<dbReference type="InterPro" id="IPR001251">
    <property type="entry name" value="CRAL-TRIO_dom"/>
</dbReference>
<dbReference type="Pfam" id="PF00650">
    <property type="entry name" value="CRAL_TRIO"/>
    <property type="match status" value="1"/>
</dbReference>
<dbReference type="PROSITE" id="PS50191">
    <property type="entry name" value="CRAL_TRIO"/>
    <property type="match status" value="1"/>
</dbReference>
<dbReference type="InterPro" id="IPR036598">
    <property type="entry name" value="GOLD_dom_sf"/>
</dbReference>
<feature type="domain" description="CRAL-TRIO" evidence="1">
    <location>
        <begin position="73"/>
        <end position="247"/>
    </location>
</feature>
<evidence type="ECO:0000313" key="4">
    <source>
        <dbReference type="Proteomes" id="UP001497382"/>
    </source>
</evidence>
<gene>
    <name evidence="3" type="ORF">LARSCL_LOCUS9177</name>
</gene>